<evidence type="ECO:0000313" key="4">
    <source>
        <dbReference type="Proteomes" id="UP001500621"/>
    </source>
</evidence>
<sequence>MIEGSEHEPGHEPGPGAAPVVEVGWRATVRRQLAFGRASLPDDHGARWLDEHGEPDPAQGVHTWITARMAHVYSLGVLLTGGDEAAGYRELARRAVAALAGPLHDDEHGGWFAGLDADGTPAQEGTKSAYPHAFVLLAAASGAVAEVPGAAELLALATDVLDERLVDATGLPVDRWDRTFTDLAPYRGVNAAMHLLEASLAAWDVAHDARHLDRAVAVATPVVAWAAERDWRVPEHFTAQARGEAWVEQPEHHRDQPDHPFEPYGATVGHGLEWSRLVLQLDAALAAAGRPAVLDAVIAARGLYDRAVTDGWARDGADGFVYTTDWSGMPVVRTRMHWVVAEAVCAASTLAVTTGDPRYAEDLAAWRAHAAAVWEDPATCTWVHERSPALDASATVWRGRPDLYHSVHAALLPELPPAPTAARALAERAALTPGG</sequence>
<accession>A0ABP8VX07</accession>
<protein>
    <submittedName>
        <fullName evidence="3">AGE family epimerase/isomerase</fullName>
    </submittedName>
</protein>
<evidence type="ECO:0000256" key="2">
    <source>
        <dbReference type="ARBA" id="ARBA00023235"/>
    </source>
</evidence>
<gene>
    <name evidence="3" type="ORF">GCM10023226_10280</name>
</gene>
<dbReference type="InterPro" id="IPR008928">
    <property type="entry name" value="6-hairpin_glycosidase_sf"/>
</dbReference>
<comment type="similarity">
    <text evidence="1">Belongs to the N-acylglucosamine 2-epimerase family.</text>
</comment>
<comment type="caution">
    <text evidence="3">The sequence shown here is derived from an EMBL/GenBank/DDBJ whole genome shotgun (WGS) entry which is preliminary data.</text>
</comment>
<evidence type="ECO:0000313" key="3">
    <source>
        <dbReference type="EMBL" id="GAA4675046.1"/>
    </source>
</evidence>
<keyword evidence="4" id="KW-1185">Reference proteome</keyword>
<dbReference type="RefSeq" id="WP_345263306.1">
    <property type="nucleotide sequence ID" value="NZ_BAABIM010000001.1"/>
</dbReference>
<dbReference type="PANTHER" id="PTHR15108">
    <property type="entry name" value="N-ACYLGLUCOSAMINE-2-EPIMERASE"/>
    <property type="match status" value="1"/>
</dbReference>
<dbReference type="Pfam" id="PF07221">
    <property type="entry name" value="GlcNAc_2-epim"/>
    <property type="match status" value="1"/>
</dbReference>
<keyword evidence="2" id="KW-0413">Isomerase</keyword>
<dbReference type="InterPro" id="IPR010819">
    <property type="entry name" value="AGE/CE"/>
</dbReference>
<reference evidence="4" key="1">
    <citation type="journal article" date="2019" name="Int. J. Syst. Evol. Microbiol.">
        <title>The Global Catalogue of Microorganisms (GCM) 10K type strain sequencing project: providing services to taxonomists for standard genome sequencing and annotation.</title>
        <authorList>
            <consortium name="The Broad Institute Genomics Platform"/>
            <consortium name="The Broad Institute Genome Sequencing Center for Infectious Disease"/>
            <person name="Wu L."/>
            <person name="Ma J."/>
        </authorList>
    </citation>
    <scope>NUCLEOTIDE SEQUENCE [LARGE SCALE GENOMIC DNA]</scope>
    <source>
        <strain evidence="4">JCM 18127</strain>
    </source>
</reference>
<dbReference type="Gene3D" id="1.50.10.10">
    <property type="match status" value="1"/>
</dbReference>
<dbReference type="SUPFAM" id="SSF48208">
    <property type="entry name" value="Six-hairpin glycosidases"/>
    <property type="match status" value="1"/>
</dbReference>
<dbReference type="EMBL" id="BAABIM010000001">
    <property type="protein sequence ID" value="GAA4675046.1"/>
    <property type="molecule type" value="Genomic_DNA"/>
</dbReference>
<organism evidence="3 4">
    <name type="scientific">Nocardioides nanhaiensis</name>
    <dbReference type="NCBI Taxonomy" id="1476871"/>
    <lineage>
        <taxon>Bacteria</taxon>
        <taxon>Bacillati</taxon>
        <taxon>Actinomycetota</taxon>
        <taxon>Actinomycetes</taxon>
        <taxon>Propionibacteriales</taxon>
        <taxon>Nocardioidaceae</taxon>
        <taxon>Nocardioides</taxon>
    </lineage>
</organism>
<dbReference type="InterPro" id="IPR012341">
    <property type="entry name" value="6hp_glycosidase-like_sf"/>
</dbReference>
<dbReference type="Proteomes" id="UP001500621">
    <property type="component" value="Unassembled WGS sequence"/>
</dbReference>
<evidence type="ECO:0000256" key="1">
    <source>
        <dbReference type="ARBA" id="ARBA00008558"/>
    </source>
</evidence>
<name>A0ABP8VX07_9ACTN</name>
<proteinExistence type="inferred from homology"/>